<dbReference type="GeneID" id="109592904"/>
<evidence type="ECO:0000256" key="1">
    <source>
        <dbReference type="SAM" id="MobiDB-lite"/>
    </source>
</evidence>
<accession>A0AAN0K3P8</accession>
<dbReference type="RefSeq" id="XP_019863777.1">
    <property type="nucleotide sequence ID" value="XM_020008218.1"/>
</dbReference>
<organism evidence="2 3">
    <name type="scientific">Amphimedon queenslandica</name>
    <name type="common">Sponge</name>
    <dbReference type="NCBI Taxonomy" id="400682"/>
    <lineage>
        <taxon>Eukaryota</taxon>
        <taxon>Metazoa</taxon>
        <taxon>Porifera</taxon>
        <taxon>Demospongiae</taxon>
        <taxon>Heteroscleromorpha</taxon>
        <taxon>Haplosclerida</taxon>
        <taxon>Niphatidae</taxon>
        <taxon>Amphimedon</taxon>
    </lineage>
</organism>
<keyword evidence="3" id="KW-1185">Reference proteome</keyword>
<sequence length="134" mass="14896">MLQSIVNKENEEKEYNDNDNDLSFDNAAYSSESSAGNVRETPDAHGDVKRDTETNNNGEFGDVFSLVEDLVTTDTGGVNSKTSSKPCIIVFQFAEPEITEHVLSILLNYLTKFCAVLPLCLKNITFKINLLKEI</sequence>
<dbReference type="EnsemblMetazoa" id="XM_020008218.1">
    <property type="protein sequence ID" value="XP_019863777.1"/>
    <property type="gene ID" value="LOC109592904"/>
</dbReference>
<name>A0AAN0K3P8_AMPQE</name>
<dbReference type="KEGG" id="aqu:109592904"/>
<feature type="compositionally biased region" description="Basic and acidic residues" evidence="1">
    <location>
        <begin position="40"/>
        <end position="53"/>
    </location>
</feature>
<proteinExistence type="predicted"/>
<protein>
    <submittedName>
        <fullName evidence="2">Uncharacterized protein</fullName>
    </submittedName>
</protein>
<evidence type="ECO:0000313" key="3">
    <source>
        <dbReference type="Proteomes" id="UP000007879"/>
    </source>
</evidence>
<feature type="region of interest" description="Disordered" evidence="1">
    <location>
        <begin position="1"/>
        <end position="60"/>
    </location>
</feature>
<dbReference type="Proteomes" id="UP000007879">
    <property type="component" value="Unassembled WGS sequence"/>
</dbReference>
<dbReference type="AlphaFoldDB" id="A0AAN0K3P8"/>
<evidence type="ECO:0000313" key="2">
    <source>
        <dbReference type="EnsemblMetazoa" id="XP_019863777.1"/>
    </source>
</evidence>
<reference evidence="3" key="1">
    <citation type="journal article" date="2010" name="Nature">
        <title>The Amphimedon queenslandica genome and the evolution of animal complexity.</title>
        <authorList>
            <person name="Srivastava M."/>
            <person name="Simakov O."/>
            <person name="Chapman J."/>
            <person name="Fahey B."/>
            <person name="Gauthier M.E."/>
            <person name="Mitros T."/>
            <person name="Richards G.S."/>
            <person name="Conaco C."/>
            <person name="Dacre M."/>
            <person name="Hellsten U."/>
            <person name="Larroux C."/>
            <person name="Putnam N.H."/>
            <person name="Stanke M."/>
            <person name="Adamska M."/>
            <person name="Darling A."/>
            <person name="Degnan S.M."/>
            <person name="Oakley T.H."/>
            <person name="Plachetzki D.C."/>
            <person name="Zhai Y."/>
            <person name="Adamski M."/>
            <person name="Calcino A."/>
            <person name="Cummins S.F."/>
            <person name="Goodstein D.M."/>
            <person name="Harris C."/>
            <person name="Jackson D.J."/>
            <person name="Leys S.P."/>
            <person name="Shu S."/>
            <person name="Woodcroft B.J."/>
            <person name="Vervoort M."/>
            <person name="Kosik K.S."/>
            <person name="Manning G."/>
            <person name="Degnan B.M."/>
            <person name="Rokhsar D.S."/>
        </authorList>
    </citation>
    <scope>NUCLEOTIDE SEQUENCE [LARGE SCALE GENOMIC DNA]</scope>
</reference>
<reference evidence="2" key="2">
    <citation type="submission" date="2024-06" db="UniProtKB">
        <authorList>
            <consortium name="EnsemblMetazoa"/>
        </authorList>
    </citation>
    <scope>IDENTIFICATION</scope>
</reference>